<comment type="subcellular location">
    <subcellularLocation>
        <location evidence="1">Cytoplasm</location>
    </subcellularLocation>
</comment>
<evidence type="ECO:0000256" key="7">
    <source>
        <dbReference type="ARBA" id="ARBA00022917"/>
    </source>
</evidence>
<feature type="compositionally biased region" description="Basic and acidic residues" evidence="8">
    <location>
        <begin position="359"/>
        <end position="474"/>
    </location>
</feature>
<feature type="region of interest" description="Disordered" evidence="8">
    <location>
        <begin position="1031"/>
        <end position="1172"/>
    </location>
</feature>
<sequence length="1311" mass="139047">MSASEKRSSTPGHGAPQRGAPKSKGARNANADGEDGTPQPVSMPKQGARSAAATHRINFGTVDDQSAAMSSSPVAQPTAGKHLQDGNPTVFGTVAADPAAAVKKGPKKHLDFQKLFQGHGGSSVKAPVDPAVASTQSPVQGMNAGKLQTQRGPAQSAVPGQPMLRPDGQGMPPGVPFGVPPAGPYPMYPHVGYPVSPGAFPYMARPQQSWSPVQGNSPHLPHMGPPKDGMSPHSSMVPPPGAGGAAALYPGAPASNFTMNAGARMFEPQKSRALRIVNPETQAEVNLDQVRQQAQGASQPGTNTNSTTPSLAPTTTSSQPGTPKSTHSVASSTSSIVENRVKTQTDFQQKVLRLKAEREKTEIEKSEKEQAEKEKEKEAEKAATEKAAAEKAAAEKAAADKAAAEKAAAEKAAADKAAAEKAAAEKAAADKAAEKAAAEKAAADKAAEKAAAEKAAADKAAEKAAADKAAEKATAEQAAADKAAEKATAEKAAADKAAEKAAAEKAAEKATENTAAENTAAENTTAGHTATENAAAEKAATSQAAQATEATELAESTDFSPALDATSDTEPSGSAQALQAAKPIDNLESVTYPPAVQAPQADLNKNAPPGKYRYDRDFLLQFMSVYTEKPTELPLLATIGMESVSGRGGRRTGPSRGGTGGRGGGRTSEERFAASGRGAYGSGPMGAFGSGSRGQSLSRGGSSGTLPSRETMGTGVPMGGRTKSNRGRQRGPHVNPPEKGGPTIPLDQVTPLAYSENRWRTKGAEEKGGDPMEVVQRKVKSLLNKLTIEKFDSISSQIVDFANRSIDEHDGKTLRQVIALVFEKAIDESAWSEMYAQLCAKIQVNLDPEIKDEILDEKEQKEYRGGFLFRKYLLTWCQGDFEKGWGAAKDKPTKEVELLSDEYYEEQKAKRHALGLVQFVGELFKLQMLQPRIMHTCIVRLLRTTTEPEEDEIESVCRLLATVGYLLDSTSGNHKSRMDVYFKRIDDILASPTISSRMRFMLLDVIDLRSNNWVPRHDTTAPKTIAEIHADAAKQQQRKETEKFSRHDNPISRGGSRRGQQREREPTGSDGWSTVGGQAQPARSSRAGDLSEFGKGIDRSSGKLGSGPQSIFSRKSQGKGSDSGTESPTQSKTNMFDLLNSGEADAPQRKPLQLQPRTKPAEDAGLSEEDAKRKIGNDVKEYLAIRDVGEGVQSIESLPSEHRAAFVDALVSAVLDKKEEHVTDAGRLLAALSERQIISEAALVEGFKPQLVYLDDTSMDAPSAYSFMAHLLVDAGIPRAQIEKLGESMEGEGITLPKDRLLAMVDKLGDS</sequence>
<dbReference type="OrthoDB" id="514777at2759"/>
<feature type="compositionally biased region" description="Basic and acidic residues" evidence="8">
    <location>
        <begin position="482"/>
        <end position="511"/>
    </location>
</feature>
<organism evidence="10 11">
    <name type="scientific">Malassezia vespertilionis</name>
    <dbReference type="NCBI Taxonomy" id="2020962"/>
    <lineage>
        <taxon>Eukaryota</taxon>
        <taxon>Fungi</taxon>
        <taxon>Dikarya</taxon>
        <taxon>Basidiomycota</taxon>
        <taxon>Ustilaginomycotina</taxon>
        <taxon>Malasseziomycetes</taxon>
        <taxon>Malasseziales</taxon>
        <taxon>Malasseziaceae</taxon>
        <taxon>Malassezia</taxon>
    </lineage>
</organism>
<feature type="region of interest" description="Disordered" evidence="8">
    <location>
        <begin position="644"/>
        <end position="771"/>
    </location>
</feature>
<dbReference type="FunFam" id="1.25.40.180:FF:000020">
    <property type="entry name" value="Eukaryotic translation initiation factor subunit"/>
    <property type="match status" value="1"/>
</dbReference>
<name>A0A2N1JH46_9BASI</name>
<feature type="compositionally biased region" description="Gly residues" evidence="8">
    <location>
        <begin position="655"/>
        <end position="666"/>
    </location>
</feature>
<dbReference type="InterPro" id="IPR003890">
    <property type="entry name" value="MIF4G-like_typ-3"/>
</dbReference>
<feature type="compositionally biased region" description="Polar residues" evidence="8">
    <location>
        <begin position="207"/>
        <end position="217"/>
    </location>
</feature>
<feature type="compositionally biased region" description="Low complexity" evidence="8">
    <location>
        <begin position="302"/>
        <end position="318"/>
    </location>
</feature>
<dbReference type="STRING" id="2020962.A0A2N1JH46"/>
<dbReference type="Gene3D" id="1.25.40.180">
    <property type="match status" value="2"/>
</dbReference>
<feature type="compositionally biased region" description="Basic and acidic residues" evidence="8">
    <location>
        <begin position="1031"/>
        <end position="1050"/>
    </location>
</feature>
<feature type="compositionally biased region" description="Gly residues" evidence="8">
    <location>
        <begin position="678"/>
        <end position="692"/>
    </location>
</feature>
<feature type="compositionally biased region" description="Polar residues" evidence="8">
    <location>
        <begin position="1070"/>
        <end position="1083"/>
    </location>
</feature>
<dbReference type="SUPFAM" id="SSF48371">
    <property type="entry name" value="ARM repeat"/>
    <property type="match status" value="2"/>
</dbReference>
<feature type="compositionally biased region" description="Basic and acidic residues" evidence="8">
    <location>
        <begin position="757"/>
        <end position="770"/>
    </location>
</feature>
<dbReference type="InterPro" id="IPR016024">
    <property type="entry name" value="ARM-type_fold"/>
</dbReference>
<keyword evidence="11" id="KW-1185">Reference proteome</keyword>
<keyword evidence="6" id="KW-0694">RNA-binding</keyword>
<dbReference type="PROSITE" id="PS51366">
    <property type="entry name" value="MI"/>
    <property type="match status" value="1"/>
</dbReference>
<reference evidence="10 11" key="1">
    <citation type="submission" date="2017-10" db="EMBL/GenBank/DDBJ databases">
        <title>A novel species of cold-tolerant Malassezia isolated from bats.</title>
        <authorList>
            <person name="Lorch J.M."/>
            <person name="Palmer J.M."/>
            <person name="Vanderwolf K.J."/>
            <person name="Schmidt K.Z."/>
            <person name="Verant M.L."/>
            <person name="Weller T.J."/>
            <person name="Blehert D.S."/>
        </authorList>
    </citation>
    <scope>NUCLEOTIDE SEQUENCE [LARGE SCALE GENOMIC DNA]</scope>
    <source>
        <strain evidence="10 11">NWHC:44797-103</strain>
    </source>
</reference>
<gene>
    <name evidence="10" type="ORF">MVES_000191</name>
</gene>
<feature type="compositionally biased region" description="Polar residues" evidence="8">
    <location>
        <begin position="566"/>
        <end position="577"/>
    </location>
</feature>
<evidence type="ECO:0000256" key="5">
    <source>
        <dbReference type="ARBA" id="ARBA00022553"/>
    </source>
</evidence>
<feature type="region of interest" description="Disordered" evidence="8">
    <location>
        <begin position="1"/>
        <end position="86"/>
    </location>
</feature>
<evidence type="ECO:0000256" key="6">
    <source>
        <dbReference type="ARBA" id="ARBA00022884"/>
    </source>
</evidence>
<protein>
    <recommendedName>
        <fullName evidence="9">MI domain-containing protein</fullName>
    </recommendedName>
</protein>
<feature type="compositionally biased region" description="Low complexity" evidence="8">
    <location>
        <begin position="325"/>
        <end position="335"/>
    </location>
</feature>
<accession>A0A2N1JH46</accession>
<dbReference type="InterPro" id="IPR022745">
    <property type="entry name" value="eIF4G1_eIF4E-bd"/>
</dbReference>
<evidence type="ECO:0000313" key="10">
    <source>
        <dbReference type="EMBL" id="PKI85858.1"/>
    </source>
</evidence>
<evidence type="ECO:0000256" key="3">
    <source>
        <dbReference type="ARBA" id="ARBA00022490"/>
    </source>
</evidence>
<dbReference type="InterPro" id="IPR036211">
    <property type="entry name" value="eIF4G_eIF4E-bd_sf"/>
</dbReference>
<dbReference type="SUPFAM" id="SSF101489">
    <property type="entry name" value="Eukaryotic initiation factor 4f subunit eIF4g, eIF4e-binding domain"/>
    <property type="match status" value="1"/>
</dbReference>
<feature type="region of interest" description="Disordered" evidence="8">
    <location>
        <begin position="359"/>
        <end position="610"/>
    </location>
</feature>
<dbReference type="GO" id="GO:0010494">
    <property type="term" value="C:cytoplasmic stress granule"/>
    <property type="evidence" value="ECO:0007669"/>
    <property type="project" value="UniProtKB-ARBA"/>
</dbReference>
<dbReference type="PANTHER" id="PTHR23253:SF9">
    <property type="entry name" value="EUKARYOTIC TRANSLATION INITIATION FACTOR 4 GAMMA 2"/>
    <property type="match status" value="1"/>
</dbReference>
<evidence type="ECO:0000313" key="11">
    <source>
        <dbReference type="Proteomes" id="UP000232875"/>
    </source>
</evidence>
<proteinExistence type="inferred from homology"/>
<dbReference type="GO" id="GO:0016281">
    <property type="term" value="C:eukaryotic translation initiation factor 4F complex"/>
    <property type="evidence" value="ECO:0007669"/>
    <property type="project" value="TreeGrafter"/>
</dbReference>
<evidence type="ECO:0000256" key="4">
    <source>
        <dbReference type="ARBA" id="ARBA00022540"/>
    </source>
</evidence>
<dbReference type="Pfam" id="PF02854">
    <property type="entry name" value="MIF4G"/>
    <property type="match status" value="1"/>
</dbReference>
<dbReference type="Pfam" id="PF12152">
    <property type="entry name" value="eIF_4G1"/>
    <property type="match status" value="1"/>
</dbReference>
<dbReference type="GO" id="GO:0003729">
    <property type="term" value="F:mRNA binding"/>
    <property type="evidence" value="ECO:0007669"/>
    <property type="project" value="TreeGrafter"/>
</dbReference>
<dbReference type="GO" id="GO:0003743">
    <property type="term" value="F:translation initiation factor activity"/>
    <property type="evidence" value="ECO:0007669"/>
    <property type="project" value="UniProtKB-KW"/>
</dbReference>
<feature type="compositionally biased region" description="Polar residues" evidence="8">
    <location>
        <begin position="1107"/>
        <end position="1134"/>
    </location>
</feature>
<keyword evidence="4" id="KW-0396">Initiation factor</keyword>
<keyword evidence="7" id="KW-0648">Protein biosynthesis</keyword>
<comment type="similarity">
    <text evidence="2">Belongs to the eukaryotic initiation factor 4G family.</text>
</comment>
<feature type="domain" description="MI" evidence="9">
    <location>
        <begin position="1170"/>
        <end position="1291"/>
    </location>
</feature>
<feature type="region of interest" description="Disordered" evidence="8">
    <location>
        <begin position="291"/>
        <end position="341"/>
    </location>
</feature>
<feature type="compositionally biased region" description="Polar residues" evidence="8">
    <location>
        <begin position="291"/>
        <end position="301"/>
    </location>
</feature>
<evidence type="ECO:0000259" key="9">
    <source>
        <dbReference type="PROSITE" id="PS51366"/>
    </source>
</evidence>
<dbReference type="InterPro" id="IPR003891">
    <property type="entry name" value="Initiation_fac_eIF4g_MI"/>
</dbReference>
<dbReference type="PANTHER" id="PTHR23253">
    <property type="entry name" value="EUKARYOTIC TRANSLATION INITIATION FACTOR 4 GAMMA"/>
    <property type="match status" value="1"/>
</dbReference>
<dbReference type="Pfam" id="PF02847">
    <property type="entry name" value="MA3"/>
    <property type="match status" value="1"/>
</dbReference>
<dbReference type="EMBL" id="KZ454987">
    <property type="protein sequence ID" value="PKI85858.1"/>
    <property type="molecule type" value="Genomic_DNA"/>
</dbReference>
<feature type="compositionally biased region" description="Low complexity" evidence="8">
    <location>
        <begin position="512"/>
        <end position="557"/>
    </location>
</feature>
<dbReference type="SMART" id="SM00544">
    <property type="entry name" value="MA3"/>
    <property type="match status" value="1"/>
</dbReference>
<feature type="compositionally biased region" description="Polar residues" evidence="8">
    <location>
        <begin position="63"/>
        <end position="75"/>
    </location>
</feature>
<evidence type="ECO:0000256" key="8">
    <source>
        <dbReference type="SAM" id="MobiDB-lite"/>
    </source>
</evidence>
<dbReference type="Proteomes" id="UP000232875">
    <property type="component" value="Unassembled WGS sequence"/>
</dbReference>
<dbReference type="Gene3D" id="1.20.970.30">
    <property type="entry name" value="eIF4G, eIF4E-binding domain"/>
    <property type="match status" value="1"/>
</dbReference>
<dbReference type="SMART" id="SM00543">
    <property type="entry name" value="MIF4G"/>
    <property type="match status" value="1"/>
</dbReference>
<feature type="region of interest" description="Disordered" evidence="8">
    <location>
        <begin position="207"/>
        <end position="242"/>
    </location>
</feature>
<keyword evidence="5" id="KW-0597">Phosphoprotein</keyword>
<keyword evidence="3" id="KW-0963">Cytoplasm</keyword>
<evidence type="ECO:0000256" key="1">
    <source>
        <dbReference type="ARBA" id="ARBA00004496"/>
    </source>
</evidence>
<evidence type="ECO:0000256" key="2">
    <source>
        <dbReference type="ARBA" id="ARBA00005775"/>
    </source>
</evidence>